<feature type="transmembrane region" description="Helical" evidence="1">
    <location>
        <begin position="50"/>
        <end position="68"/>
    </location>
</feature>
<feature type="transmembrane region" description="Helical" evidence="1">
    <location>
        <begin position="89"/>
        <end position="113"/>
    </location>
</feature>
<keyword evidence="3" id="KW-1185">Reference proteome</keyword>
<gene>
    <name evidence="2" type="ORF">IAG44_21390</name>
</gene>
<keyword evidence="1" id="KW-0812">Transmembrane</keyword>
<evidence type="ECO:0000313" key="3">
    <source>
        <dbReference type="Proteomes" id="UP000516052"/>
    </source>
</evidence>
<feature type="transmembrane region" description="Helical" evidence="1">
    <location>
        <begin position="190"/>
        <end position="207"/>
    </location>
</feature>
<keyword evidence="1" id="KW-0472">Membrane</keyword>
<feature type="transmembrane region" description="Helical" evidence="1">
    <location>
        <begin position="125"/>
        <end position="147"/>
    </location>
</feature>
<protein>
    <submittedName>
        <fullName evidence="2">Uncharacterized protein</fullName>
    </submittedName>
</protein>
<name>A0A7H0IG12_9ACTN</name>
<dbReference type="RefSeq" id="WP_187748692.1">
    <property type="nucleotide sequence ID" value="NZ_CP060828.1"/>
</dbReference>
<feature type="transmembrane region" description="Helical" evidence="1">
    <location>
        <begin position="219"/>
        <end position="240"/>
    </location>
</feature>
<sequence>MRTFWLHLRCTPLRRLLPVLLVLDVVLVLTRDDYWHGLWGETGAVAQGPALYVGVFAAGAAAWSAALHDRPEVAEPLRSMPRPTPRAELPRLVTLLFIVLVPYVAGQAVAFTITARTWPPGFGQYLGYALLGAVSLVLATAWGWLLGRLLPGRWGPLAGAFTWIIVNLAVKTDLIVVNGPAREQTDLPLIVLRLAAAVVLLGTCLWLPPGRESVRRVSLSTAAVSLALGGTVYLSGASVITTRHGSASMLCVKGPPAICLWPEEEKYRAMAERVLARAEGMPQELARPERVYSYGLVREEGAWLGDFDMDSGSEWAMADGVTRAMSEKTFAACADDDFAGWDRYQRAGDTSVLALERWLEKRLAGGGKPAYTESGVPGPETAAIEKGKAMADRPAAEQEQWARHTIRSVLEKYCA</sequence>
<dbReference type="AlphaFoldDB" id="A0A7H0IG12"/>
<reference evidence="2 3" key="1">
    <citation type="submission" date="2020-08" db="EMBL/GenBank/DDBJ databases">
        <title>A novel species.</title>
        <authorList>
            <person name="Gao J."/>
        </authorList>
    </citation>
    <scope>NUCLEOTIDE SEQUENCE [LARGE SCALE GENOMIC DNA]</scope>
    <source>
        <strain evidence="2 3">CRXT-G-22</strain>
    </source>
</reference>
<proteinExistence type="predicted"/>
<dbReference type="Proteomes" id="UP000516052">
    <property type="component" value="Chromosome"/>
</dbReference>
<dbReference type="EMBL" id="CP060828">
    <property type="protein sequence ID" value="QNP71728.1"/>
    <property type="molecule type" value="Genomic_DNA"/>
</dbReference>
<dbReference type="KEGG" id="sroi:IAG44_21390"/>
<accession>A0A7H0IG12</accession>
<feature type="transmembrane region" description="Helical" evidence="1">
    <location>
        <begin position="154"/>
        <end position="170"/>
    </location>
</feature>
<feature type="transmembrane region" description="Helical" evidence="1">
    <location>
        <begin position="12"/>
        <end position="30"/>
    </location>
</feature>
<evidence type="ECO:0000256" key="1">
    <source>
        <dbReference type="SAM" id="Phobius"/>
    </source>
</evidence>
<keyword evidence="1" id="KW-1133">Transmembrane helix</keyword>
<organism evidence="2 3">
    <name type="scientific">Streptomyces roseirectus</name>
    <dbReference type="NCBI Taxonomy" id="2768066"/>
    <lineage>
        <taxon>Bacteria</taxon>
        <taxon>Bacillati</taxon>
        <taxon>Actinomycetota</taxon>
        <taxon>Actinomycetes</taxon>
        <taxon>Kitasatosporales</taxon>
        <taxon>Streptomycetaceae</taxon>
        <taxon>Streptomyces</taxon>
    </lineage>
</organism>
<evidence type="ECO:0000313" key="2">
    <source>
        <dbReference type="EMBL" id="QNP71728.1"/>
    </source>
</evidence>